<dbReference type="RefSeq" id="WP_344917818.1">
    <property type="nucleotide sequence ID" value="NZ_BAABAQ010000003.1"/>
</dbReference>
<keyword evidence="3" id="KW-1185">Reference proteome</keyword>
<reference evidence="3" key="1">
    <citation type="journal article" date="2019" name="Int. J. Syst. Evol. Microbiol.">
        <title>The Global Catalogue of Microorganisms (GCM) 10K type strain sequencing project: providing services to taxonomists for standard genome sequencing and annotation.</title>
        <authorList>
            <consortium name="The Broad Institute Genomics Platform"/>
            <consortium name="The Broad Institute Genome Sequencing Center for Infectious Disease"/>
            <person name="Wu L."/>
            <person name="Ma J."/>
        </authorList>
    </citation>
    <scope>NUCLEOTIDE SEQUENCE [LARGE SCALE GENOMIC DNA]</scope>
    <source>
        <strain evidence="3">JCM 17388</strain>
    </source>
</reference>
<accession>A0ABP8ARI0</accession>
<comment type="caution">
    <text evidence="2">The sequence shown here is derived from an EMBL/GenBank/DDBJ whole genome shotgun (WGS) entry which is preliminary data.</text>
</comment>
<dbReference type="Pfam" id="PF12770">
    <property type="entry name" value="CHAT"/>
    <property type="match status" value="1"/>
</dbReference>
<protein>
    <submittedName>
        <fullName evidence="2">CHAT domain-containing protein</fullName>
    </submittedName>
</protein>
<dbReference type="InterPro" id="IPR024983">
    <property type="entry name" value="CHAT_dom"/>
</dbReference>
<gene>
    <name evidence="2" type="ORF">GCM10022252_23570</name>
</gene>
<evidence type="ECO:0000313" key="3">
    <source>
        <dbReference type="Proteomes" id="UP001501251"/>
    </source>
</evidence>
<proteinExistence type="predicted"/>
<evidence type="ECO:0000259" key="1">
    <source>
        <dbReference type="Pfam" id="PF12770"/>
    </source>
</evidence>
<name>A0ABP8ARI0_9ACTN</name>
<dbReference type="EMBL" id="BAABAQ010000003">
    <property type="protein sequence ID" value="GAA4188388.1"/>
    <property type="molecule type" value="Genomic_DNA"/>
</dbReference>
<sequence length="361" mass="39589">MWRESGTGRESYGLAGVCCCGIALTYQRQPQQVKPFRLTLGDLIHGGDGGESPTKTFLRLMSWSKDASDGLRGFLSEIRRAHGDDIRMIIEDVTGYSLPWELLRHRDKGLAGEWLGALFPIARSVGTPPSAVTRCTGEILAYVAPDMAGDRALLDRFQTTPRNVTLKDLLNLLDAEGDPVSLVYVACHGKYGRTDIPHSAAEIKLIEGSRDSKRGISLREIDGHDLLRLERDGGLVFLNACHSAREGVYPDLDNTTLRSFARVFLRAGASGFIGTIGEVGRRHGYDLAKSLLDAFTESPDTPVVVALRDYRRKAAAPIVGVPGEDDEEAAARLLPFFYAFMYAYFGSPETTLSPTPREGIR</sequence>
<evidence type="ECO:0000313" key="2">
    <source>
        <dbReference type="EMBL" id="GAA4188388.1"/>
    </source>
</evidence>
<organism evidence="2 3">
    <name type="scientific">Streptosporangium oxazolinicum</name>
    <dbReference type="NCBI Taxonomy" id="909287"/>
    <lineage>
        <taxon>Bacteria</taxon>
        <taxon>Bacillati</taxon>
        <taxon>Actinomycetota</taxon>
        <taxon>Actinomycetes</taxon>
        <taxon>Streptosporangiales</taxon>
        <taxon>Streptosporangiaceae</taxon>
        <taxon>Streptosporangium</taxon>
    </lineage>
</organism>
<feature type="domain" description="CHAT" evidence="1">
    <location>
        <begin position="160"/>
        <end position="314"/>
    </location>
</feature>
<dbReference type="Proteomes" id="UP001501251">
    <property type="component" value="Unassembled WGS sequence"/>
</dbReference>